<keyword evidence="3" id="KW-1185">Reference proteome</keyword>
<protein>
    <submittedName>
        <fullName evidence="2">Uncharacterized protein</fullName>
    </submittedName>
</protein>
<dbReference type="RefSeq" id="WP_395128768.1">
    <property type="nucleotide sequence ID" value="NZ_JBIMPM010000005.1"/>
</dbReference>
<proteinExistence type="predicted"/>
<reference evidence="2 3" key="1">
    <citation type="submission" date="2024-10" db="EMBL/GenBank/DDBJ databases">
        <title>Burkholderia semiarida in Mexico.</title>
        <authorList>
            <person name="Estrada P."/>
        </authorList>
    </citation>
    <scope>NUCLEOTIDE SEQUENCE [LARGE SCALE GENOMIC DNA]</scope>
    <source>
        <strain evidence="2 3">CLM7-1</strain>
    </source>
</reference>
<dbReference type="EMBL" id="JBIMPM010000005">
    <property type="protein sequence ID" value="MFH5250680.1"/>
    <property type="molecule type" value="Genomic_DNA"/>
</dbReference>
<dbReference type="Proteomes" id="UP001609186">
    <property type="component" value="Unassembled WGS sequence"/>
</dbReference>
<organism evidence="2 3">
    <name type="scientific">Burkholderia semiarida</name>
    <dbReference type="NCBI Taxonomy" id="2843303"/>
    <lineage>
        <taxon>Bacteria</taxon>
        <taxon>Pseudomonadati</taxon>
        <taxon>Pseudomonadota</taxon>
        <taxon>Betaproteobacteria</taxon>
        <taxon>Burkholderiales</taxon>
        <taxon>Burkholderiaceae</taxon>
        <taxon>Burkholderia</taxon>
        <taxon>Burkholderia cepacia complex</taxon>
    </lineage>
</organism>
<accession>A0ABW7KXX8</accession>
<evidence type="ECO:0000256" key="1">
    <source>
        <dbReference type="SAM" id="MobiDB-lite"/>
    </source>
</evidence>
<name>A0ABW7KXX8_9BURK</name>
<gene>
    <name evidence="2" type="ORF">ACGTRS_05470</name>
</gene>
<sequence length="99" mass="10993">MKPKGGSAQWRYPVRCREAARGAGAPKPVAGRNGSMRLPADSETSMGGDARAGGSIRPHKDGRRWTAVTARHAFPPSIRQFVEFYQALRGRYLIFERLH</sequence>
<evidence type="ECO:0000313" key="3">
    <source>
        <dbReference type="Proteomes" id="UP001609186"/>
    </source>
</evidence>
<comment type="caution">
    <text evidence="2">The sequence shown here is derived from an EMBL/GenBank/DDBJ whole genome shotgun (WGS) entry which is preliminary data.</text>
</comment>
<evidence type="ECO:0000313" key="2">
    <source>
        <dbReference type="EMBL" id="MFH5250680.1"/>
    </source>
</evidence>
<feature type="region of interest" description="Disordered" evidence="1">
    <location>
        <begin position="19"/>
        <end position="62"/>
    </location>
</feature>